<protein>
    <submittedName>
        <fullName evidence="2">Methyltransferase, FkbM family</fullName>
    </submittedName>
</protein>
<keyword evidence="2" id="KW-0808">Transferase</keyword>
<dbReference type="Pfam" id="PF05050">
    <property type="entry name" value="Methyltransf_21"/>
    <property type="match status" value="1"/>
</dbReference>
<dbReference type="InterPro" id="IPR052514">
    <property type="entry name" value="SAM-dependent_MTase"/>
</dbReference>
<dbReference type="PANTHER" id="PTHR34203:SF15">
    <property type="entry name" value="SLL1173 PROTEIN"/>
    <property type="match status" value="1"/>
</dbReference>
<dbReference type="GO" id="GO:0008168">
    <property type="term" value="F:methyltransferase activity"/>
    <property type="evidence" value="ECO:0007669"/>
    <property type="project" value="UniProtKB-KW"/>
</dbReference>
<dbReference type="SUPFAM" id="SSF53335">
    <property type="entry name" value="S-adenosyl-L-methionine-dependent methyltransferases"/>
    <property type="match status" value="1"/>
</dbReference>
<dbReference type="Proteomes" id="UP000199226">
    <property type="component" value="Unassembled WGS sequence"/>
</dbReference>
<dbReference type="InterPro" id="IPR029063">
    <property type="entry name" value="SAM-dependent_MTases_sf"/>
</dbReference>
<organism evidence="2 3">
    <name type="scientific">Daejeonella rubra</name>
    <dbReference type="NCBI Taxonomy" id="990371"/>
    <lineage>
        <taxon>Bacteria</taxon>
        <taxon>Pseudomonadati</taxon>
        <taxon>Bacteroidota</taxon>
        <taxon>Sphingobacteriia</taxon>
        <taxon>Sphingobacteriales</taxon>
        <taxon>Sphingobacteriaceae</taxon>
        <taxon>Daejeonella</taxon>
    </lineage>
</organism>
<evidence type="ECO:0000259" key="1">
    <source>
        <dbReference type="Pfam" id="PF05050"/>
    </source>
</evidence>
<dbReference type="InterPro" id="IPR006342">
    <property type="entry name" value="FkbM_mtfrase"/>
</dbReference>
<sequence>MENIKTIKDNFKIYAQNPLEEYRADSFFTKEPETVAWIDSFNSDDIFFDIGANVGIYSLYATIRHSCKTYSFEPYHKNYFRLLDNISLNNVQDICLPFLCGLYSQTKIDTFYVSDDRTSSSGHQVGTDVDEHGNKFIALQKYPLFVFALDDFIKLYNIPFPNHIKIDVDGVEDEIIKGMQEILANPSLKSVSIEINNGSGDRIDVKDIFKNFGFSTDNSFNVHPNHSRFRRAQNKSSVCENIVFSKK</sequence>
<feature type="domain" description="Methyltransferase FkbM" evidence="1">
    <location>
        <begin position="49"/>
        <end position="202"/>
    </location>
</feature>
<dbReference type="NCBIfam" id="TIGR01444">
    <property type="entry name" value="fkbM_fam"/>
    <property type="match status" value="1"/>
</dbReference>
<dbReference type="OrthoDB" id="9812600at2"/>
<keyword evidence="3" id="KW-1185">Reference proteome</keyword>
<reference evidence="3" key="1">
    <citation type="submission" date="2016-10" db="EMBL/GenBank/DDBJ databases">
        <authorList>
            <person name="Varghese N."/>
            <person name="Submissions S."/>
        </authorList>
    </citation>
    <scope>NUCLEOTIDE SEQUENCE [LARGE SCALE GENOMIC DNA]</scope>
    <source>
        <strain evidence="3">DSM 24536</strain>
    </source>
</reference>
<dbReference type="Gene3D" id="3.40.50.150">
    <property type="entry name" value="Vaccinia Virus protein VP39"/>
    <property type="match status" value="1"/>
</dbReference>
<accession>A0A1G9WUM3</accession>
<dbReference type="AlphaFoldDB" id="A0A1G9WUM3"/>
<evidence type="ECO:0000313" key="2">
    <source>
        <dbReference type="EMBL" id="SDM88294.1"/>
    </source>
</evidence>
<dbReference type="PANTHER" id="PTHR34203">
    <property type="entry name" value="METHYLTRANSFERASE, FKBM FAMILY PROTEIN"/>
    <property type="match status" value="1"/>
</dbReference>
<dbReference type="RefSeq" id="WP_090706249.1">
    <property type="nucleotide sequence ID" value="NZ_FNHH01000027.1"/>
</dbReference>
<proteinExistence type="predicted"/>
<dbReference type="EMBL" id="FNHH01000027">
    <property type="protein sequence ID" value="SDM88294.1"/>
    <property type="molecule type" value="Genomic_DNA"/>
</dbReference>
<gene>
    <name evidence="2" type="ORF">SAMN05421813_12721</name>
</gene>
<dbReference type="STRING" id="990371.SAMN05421813_12721"/>
<dbReference type="GO" id="GO:0032259">
    <property type="term" value="P:methylation"/>
    <property type="evidence" value="ECO:0007669"/>
    <property type="project" value="UniProtKB-KW"/>
</dbReference>
<keyword evidence="2" id="KW-0489">Methyltransferase</keyword>
<name>A0A1G9WUM3_9SPHI</name>
<evidence type="ECO:0000313" key="3">
    <source>
        <dbReference type="Proteomes" id="UP000199226"/>
    </source>
</evidence>